<evidence type="ECO:0000313" key="2">
    <source>
        <dbReference type="Proteomes" id="UP001165960"/>
    </source>
</evidence>
<dbReference type="Proteomes" id="UP001165960">
    <property type="component" value="Unassembled WGS sequence"/>
</dbReference>
<evidence type="ECO:0000313" key="1">
    <source>
        <dbReference type="EMBL" id="KAJ9087063.1"/>
    </source>
</evidence>
<dbReference type="EMBL" id="QTSX02000373">
    <property type="protein sequence ID" value="KAJ9087063.1"/>
    <property type="molecule type" value="Genomic_DNA"/>
</dbReference>
<comment type="caution">
    <text evidence="1">The sequence shown here is derived from an EMBL/GenBank/DDBJ whole genome shotgun (WGS) entry which is preliminary data.</text>
</comment>
<keyword evidence="2" id="KW-1185">Reference proteome</keyword>
<name>A0ACC2UJP3_9FUNG</name>
<reference evidence="1" key="1">
    <citation type="submission" date="2022-04" db="EMBL/GenBank/DDBJ databases">
        <title>Genome of the entomopathogenic fungus Entomophthora muscae.</title>
        <authorList>
            <person name="Elya C."/>
            <person name="Lovett B.R."/>
            <person name="Lee E."/>
            <person name="Macias A.M."/>
            <person name="Hajek A.E."/>
            <person name="De Bivort B.L."/>
            <person name="Kasson M.T."/>
            <person name="De Fine Licht H.H."/>
            <person name="Stajich J.E."/>
        </authorList>
    </citation>
    <scope>NUCLEOTIDE SEQUENCE</scope>
    <source>
        <strain evidence="1">Berkeley</strain>
    </source>
</reference>
<sequence length="91" mass="10257">MGWLGGSTKDKSAYHMTEEDFKMVKINHTATLNLLSSAFELCNKKCVNTSGDVDAVTRIEGICIDKCLAKFFVMMPKINEICQEHQQRNAK</sequence>
<gene>
    <name evidence="1" type="primary">TIM10_4</name>
    <name evidence="1" type="ORF">DSO57_1036911</name>
</gene>
<protein>
    <submittedName>
        <fullName evidence="1">Protein transporter tim10</fullName>
    </submittedName>
</protein>
<proteinExistence type="predicted"/>
<organism evidence="1 2">
    <name type="scientific">Entomophthora muscae</name>
    <dbReference type="NCBI Taxonomy" id="34485"/>
    <lineage>
        <taxon>Eukaryota</taxon>
        <taxon>Fungi</taxon>
        <taxon>Fungi incertae sedis</taxon>
        <taxon>Zoopagomycota</taxon>
        <taxon>Entomophthoromycotina</taxon>
        <taxon>Entomophthoromycetes</taxon>
        <taxon>Entomophthorales</taxon>
        <taxon>Entomophthoraceae</taxon>
        <taxon>Entomophthora</taxon>
    </lineage>
</organism>
<accession>A0ACC2UJP3</accession>